<evidence type="ECO:0000256" key="6">
    <source>
        <dbReference type="ARBA" id="ARBA00032656"/>
    </source>
</evidence>
<keyword evidence="5 7" id="KW-0648">Protein biosynthesis</keyword>
<dbReference type="EMBL" id="MH637999">
    <property type="protein sequence ID" value="QBH73389.1"/>
    <property type="molecule type" value="mRNA"/>
</dbReference>
<evidence type="ECO:0000256" key="4">
    <source>
        <dbReference type="ARBA" id="ARBA00022884"/>
    </source>
</evidence>
<evidence type="ECO:0000256" key="1">
    <source>
        <dbReference type="ARBA" id="ARBA00009860"/>
    </source>
</evidence>
<dbReference type="AlphaFoldDB" id="A0A481SXS6"/>
<dbReference type="Gene3D" id="3.30.760.10">
    <property type="entry name" value="RNA Cap, Translation Initiation Factor Eif4e"/>
    <property type="match status" value="1"/>
</dbReference>
<keyword evidence="2 7" id="KW-0396">Initiation factor</keyword>
<organism evidence="8">
    <name type="scientific">Brunneria borealis</name>
    <dbReference type="NCBI Taxonomy" id="1603012"/>
    <lineage>
        <taxon>Eukaryota</taxon>
        <taxon>Metazoa</taxon>
        <taxon>Ecdysozoa</taxon>
        <taxon>Arthropoda</taxon>
        <taxon>Hexapoda</taxon>
        <taxon>Insecta</taxon>
        <taxon>Pterygota</taxon>
        <taxon>Neoptera</taxon>
        <taxon>Polyneoptera</taxon>
        <taxon>Dictyoptera</taxon>
        <taxon>Mantodea</taxon>
        <taxon>Eumantodea</taxon>
        <taxon>Mantoidea</taxon>
        <taxon>Mantidae</taxon>
        <taxon>Photininae</taxon>
        <taxon>Brunneria</taxon>
    </lineage>
</organism>
<dbReference type="InterPro" id="IPR023398">
    <property type="entry name" value="TIF_eIF4e-like"/>
</dbReference>
<keyword evidence="4 7" id="KW-0694">RNA-binding</keyword>
<evidence type="ECO:0000313" key="8">
    <source>
        <dbReference type="EMBL" id="QBH73389.1"/>
    </source>
</evidence>
<dbReference type="GO" id="GO:0006417">
    <property type="term" value="P:regulation of translation"/>
    <property type="evidence" value="ECO:0007669"/>
    <property type="project" value="UniProtKB-KW"/>
</dbReference>
<evidence type="ECO:0000256" key="3">
    <source>
        <dbReference type="ARBA" id="ARBA00022845"/>
    </source>
</evidence>
<comment type="similarity">
    <text evidence="1 7">Belongs to the eukaryotic initiation factor 4E family.</text>
</comment>
<dbReference type="PANTHER" id="PTHR11960:SF8">
    <property type="entry name" value="EUKARYOTIC TRANSLATION INITIATION FACTOR 4E1-RELATED"/>
    <property type="match status" value="1"/>
</dbReference>
<dbReference type="InterPro" id="IPR019770">
    <property type="entry name" value="TIF_eIF_4E_CS"/>
</dbReference>
<evidence type="ECO:0000256" key="2">
    <source>
        <dbReference type="ARBA" id="ARBA00022540"/>
    </source>
</evidence>
<protein>
    <recommendedName>
        <fullName evidence="6">eIF-4F 25 kDa subunit</fullName>
    </recommendedName>
</protein>
<evidence type="ECO:0000256" key="7">
    <source>
        <dbReference type="RuleBase" id="RU004374"/>
    </source>
</evidence>
<reference evidence="8" key="1">
    <citation type="journal article" date="2019" name="Sci. Rep.">
        <title>No signal of deleterious mutation accumulation in conserved gene sequences of extant asexual hexapods.</title>
        <authorList>
            <person name="Brandt A."/>
            <person name="Bast J."/>
            <person name="Scheu S."/>
            <person name="Meusemann K."/>
            <person name="Donath A."/>
            <person name="Schuette K."/>
            <person name="Machida R."/>
            <person name="Kraaijeveld K."/>
        </authorList>
    </citation>
    <scope>NUCLEOTIDE SEQUENCE</scope>
    <source>
        <strain evidence="8">OG9567</strain>
    </source>
</reference>
<dbReference type="GO" id="GO:0003743">
    <property type="term" value="F:translation initiation factor activity"/>
    <property type="evidence" value="ECO:0007669"/>
    <property type="project" value="UniProtKB-KW"/>
</dbReference>
<dbReference type="GO" id="GO:0000340">
    <property type="term" value="F:RNA 7-methylguanosine cap binding"/>
    <property type="evidence" value="ECO:0007669"/>
    <property type="project" value="TreeGrafter"/>
</dbReference>
<dbReference type="GO" id="GO:0016281">
    <property type="term" value="C:eukaryotic translation initiation factor 4F complex"/>
    <property type="evidence" value="ECO:0007669"/>
    <property type="project" value="TreeGrafter"/>
</dbReference>
<dbReference type="PROSITE" id="PS00813">
    <property type="entry name" value="IF4E"/>
    <property type="match status" value="1"/>
</dbReference>
<accession>A0A481SXS6</accession>
<name>A0A481SXS6_9NEOP</name>
<evidence type="ECO:0000256" key="5">
    <source>
        <dbReference type="ARBA" id="ARBA00022917"/>
    </source>
</evidence>
<dbReference type="InterPro" id="IPR001040">
    <property type="entry name" value="TIF_eIF_4E"/>
</dbReference>
<proteinExistence type="evidence at transcript level"/>
<dbReference type="SUPFAM" id="SSF55418">
    <property type="entry name" value="eIF4e-like"/>
    <property type="match status" value="1"/>
</dbReference>
<keyword evidence="3" id="KW-0810">Translation regulation</keyword>
<sequence length="211" mass="24466">MAGNKLEEMEEIEKKEDGIIEDLPPELMIKHPLQNVWTLWYYENDRTKSWEQNQKAITSFGTAEDFWSIYNHIKMASELRQGSDYSLFKEGIRPMWEDEANKRGGRWLINLDKKQRNNDLDKFWLEVLLCLIGEAFDEYSEDLCGAVVNVRAKGDKIGIWTADAGKQESVLDIGRKLKARLNLGRNIQICYQIHKDTMAKAGSVTKNTYTL</sequence>
<dbReference type="PANTHER" id="PTHR11960">
    <property type="entry name" value="EUKARYOTIC TRANSLATION INITIATION FACTOR 4E RELATED"/>
    <property type="match status" value="1"/>
</dbReference>
<dbReference type="Pfam" id="PF01652">
    <property type="entry name" value="IF4E"/>
    <property type="match status" value="1"/>
</dbReference>